<gene>
    <name evidence="3" type="ordered locus">Tph_c21450</name>
</gene>
<feature type="domain" description="DUF4114" evidence="1">
    <location>
        <begin position="117"/>
        <end position="158"/>
    </location>
</feature>
<proteinExistence type="predicted"/>
<keyword evidence="4" id="KW-1185">Reference proteome</keyword>
<dbReference type="AlphaFoldDB" id="K4LHJ6"/>
<dbReference type="CDD" id="cd00146">
    <property type="entry name" value="PKD"/>
    <property type="match status" value="1"/>
</dbReference>
<sequence>MKRKPSVILINLVLLGLGLVLAFGFFGLGQAEAALYPAAKIIVLTEDSDVTIEMLPATADLNNLFGLWSPERRDIGYGHSLTPGTVIDLGRYPAGTELIFFISNSREGTWFTGPGERNSDGQVHAVVTEMGFQTWEVGFEDLRGGGDRDFDDVVFIIRGDIYIDEPPYNNPPVAEAGGPYAAFVGSSVAFDGSGSSDPDGDQLQYRWDFDNDGNWDTEWTTDPCAAFTWDSVYQGTARLEVSDGVLTDTDTAAVTVTEVPAQWYIYGCKQQDVGLDWTCDPEFGGITKTNANLASTAIAREDTDGDGMYDLAEVAVNNGYPAYYNKIVLDVKNTGTKPIPIGQLKIINSNPEEMELRLLESSDSVIQPGRRKAIAIALRVRDGVDPGVFTFTVSL</sequence>
<dbReference type="SUPFAM" id="SSF49299">
    <property type="entry name" value="PKD domain"/>
    <property type="match status" value="1"/>
</dbReference>
<dbReference type="InterPro" id="IPR025193">
    <property type="entry name" value="DUF4114"/>
</dbReference>
<evidence type="ECO:0000259" key="2">
    <source>
        <dbReference type="Pfam" id="PF18911"/>
    </source>
</evidence>
<dbReference type="OrthoDB" id="5592990at2"/>
<accession>K4LHJ6</accession>
<evidence type="ECO:0000259" key="1">
    <source>
        <dbReference type="Pfam" id="PF13448"/>
    </source>
</evidence>
<dbReference type="InterPro" id="IPR013783">
    <property type="entry name" value="Ig-like_fold"/>
</dbReference>
<organism evidence="3 4">
    <name type="scientific">Thermacetogenium phaeum (strain ATCC BAA-254 / DSM 26808 / PB)</name>
    <dbReference type="NCBI Taxonomy" id="1089553"/>
    <lineage>
        <taxon>Bacteria</taxon>
        <taxon>Bacillati</taxon>
        <taxon>Bacillota</taxon>
        <taxon>Clostridia</taxon>
        <taxon>Thermoanaerobacterales</taxon>
        <taxon>Thermoanaerobacteraceae</taxon>
        <taxon>Thermacetogenium</taxon>
    </lineage>
</organism>
<dbReference type="Proteomes" id="UP000000467">
    <property type="component" value="Chromosome"/>
</dbReference>
<dbReference type="EMBL" id="CP003732">
    <property type="protein sequence ID" value="AFV12338.1"/>
    <property type="molecule type" value="Genomic_DNA"/>
</dbReference>
<dbReference type="InterPro" id="IPR000601">
    <property type="entry name" value="PKD_dom"/>
</dbReference>
<dbReference type="eggNOG" id="COG1470">
    <property type="taxonomic scope" value="Bacteria"/>
</dbReference>
<evidence type="ECO:0000313" key="4">
    <source>
        <dbReference type="Proteomes" id="UP000000467"/>
    </source>
</evidence>
<dbReference type="eggNOG" id="COG3291">
    <property type="taxonomic scope" value="Bacteria"/>
</dbReference>
<evidence type="ECO:0000313" key="3">
    <source>
        <dbReference type="EMBL" id="AFV12338.1"/>
    </source>
</evidence>
<reference evidence="3 4" key="1">
    <citation type="journal article" date="2012" name="BMC Genomics">
        <title>Genome-guided analysis of physiological and morphological traits of the fermentative acetate oxidizer Thermacetogenium phaeum.</title>
        <authorList>
            <person name="Oehler D."/>
            <person name="Poehlein A."/>
            <person name="Leimbach A."/>
            <person name="Muller N."/>
            <person name="Daniel R."/>
            <person name="Gottschalk G."/>
            <person name="Schink B."/>
        </authorList>
    </citation>
    <scope>NUCLEOTIDE SEQUENCE [LARGE SCALE GENOMIC DNA]</scope>
    <source>
        <strain evidence="4">ATCC BAA-254 / DSM 26808 / PB</strain>
    </source>
</reference>
<dbReference type="KEGG" id="tpz:Tph_c21450"/>
<dbReference type="eggNOG" id="COG4870">
    <property type="taxonomic scope" value="Bacteria"/>
</dbReference>
<name>K4LHJ6_THEPS</name>
<dbReference type="Pfam" id="PF18911">
    <property type="entry name" value="PKD_4"/>
    <property type="match status" value="1"/>
</dbReference>
<dbReference type="Pfam" id="PF13448">
    <property type="entry name" value="DUF4114"/>
    <property type="match status" value="1"/>
</dbReference>
<feature type="domain" description="PKD" evidence="2">
    <location>
        <begin position="169"/>
        <end position="256"/>
    </location>
</feature>
<dbReference type="Gene3D" id="2.60.40.10">
    <property type="entry name" value="Immunoglobulins"/>
    <property type="match status" value="1"/>
</dbReference>
<dbReference type="RefSeq" id="WP_015051213.1">
    <property type="nucleotide sequence ID" value="NC_018870.1"/>
</dbReference>
<dbReference type="InterPro" id="IPR035986">
    <property type="entry name" value="PKD_dom_sf"/>
</dbReference>
<dbReference type="HOGENOM" id="CLU_698158_0_0_9"/>
<protein>
    <submittedName>
        <fullName evidence="3">PKD domain-containing protein</fullName>
    </submittedName>
</protein>
<dbReference type="STRING" id="1089553.Tph_c21450"/>